<dbReference type="eggNOG" id="COG3550">
    <property type="taxonomic scope" value="Bacteria"/>
</dbReference>
<evidence type="ECO:0000256" key="3">
    <source>
        <dbReference type="ARBA" id="ARBA00022777"/>
    </source>
</evidence>
<keyword evidence="3" id="KW-0418">Kinase</keyword>
<evidence type="ECO:0000256" key="4">
    <source>
        <dbReference type="SAM" id="Coils"/>
    </source>
</evidence>
<dbReference type="EMBL" id="AQRA01000001">
    <property type="protein sequence ID" value="EZH75793.1"/>
    <property type="molecule type" value="Genomic_DNA"/>
</dbReference>
<dbReference type="STRING" id="1317122.ATO12_03120"/>
<dbReference type="GO" id="GO:0004674">
    <property type="term" value="F:protein serine/threonine kinase activity"/>
    <property type="evidence" value="ECO:0007669"/>
    <property type="project" value="TreeGrafter"/>
</dbReference>
<dbReference type="InterPro" id="IPR017508">
    <property type="entry name" value="HipA_N1"/>
</dbReference>
<gene>
    <name evidence="7" type="ORF">ATO12_03120</name>
</gene>
<dbReference type="OrthoDB" id="9805913at2"/>
<dbReference type="AlphaFoldDB" id="A0A023C1H8"/>
<sequence>MVDVIKITLWGEELGALSWDSQKNFASFEFFPSFLNKNQDVSPIHMPIRSSAKKIYSFPNLNQDTYRGLPGMLSDVLPDDFGNRLIDQWLALNNIPKSKFTPLDRLCYIGTRGMGALEFQPAKHIGQAQTTTLEVDKLAQLAEKVLNTREKLELNLSETEHLNELIKVGTSAGGQRAKAIIAYNSTTNEIRSGQAIAPHGFEHYIFKFDGVNDTALGDPQGYGRIEYAYYLMALDCGIDMEKSLLFEEHDRAHFMTKRFDRHGNNEKIHMQTLCSIAHFDYKSPGAHSYENAFEVMRQLRLPHSDAVQLYKRMVFNVIARNQDDHTKNISFLMDKRGVWRLSPAYDVTYSYNPSGIWTSMHQMSINGKRDDFTLQDLIAVGEKISYKSHKEAIQQIIDVVSNWDYYVQKTGIPKSQGDTLAKPFRLYL</sequence>
<feature type="domain" description="HipA-like C-terminal" evidence="5">
    <location>
        <begin position="170"/>
        <end position="400"/>
    </location>
</feature>
<evidence type="ECO:0000256" key="1">
    <source>
        <dbReference type="ARBA" id="ARBA00010164"/>
    </source>
</evidence>
<dbReference type="Pfam" id="PF13657">
    <property type="entry name" value="Couple_hipA"/>
    <property type="match status" value="1"/>
</dbReference>
<evidence type="ECO:0000313" key="7">
    <source>
        <dbReference type="EMBL" id="EZH75793.1"/>
    </source>
</evidence>
<reference evidence="7 8" key="1">
    <citation type="submission" date="2014-04" db="EMBL/GenBank/DDBJ databases">
        <title>Aquimarina sp. 22II-S11-z7 Genome Sequencing.</title>
        <authorList>
            <person name="Lai Q."/>
        </authorList>
    </citation>
    <scope>NUCLEOTIDE SEQUENCE [LARGE SCALE GENOMIC DNA]</scope>
    <source>
        <strain evidence="7 8">22II-S11-z7</strain>
    </source>
</reference>
<evidence type="ECO:0000259" key="5">
    <source>
        <dbReference type="Pfam" id="PF07804"/>
    </source>
</evidence>
<comment type="similarity">
    <text evidence="1">Belongs to the HipA Ser/Thr kinase family.</text>
</comment>
<comment type="caution">
    <text evidence="7">The sequence shown here is derived from an EMBL/GenBank/DDBJ whole genome shotgun (WGS) entry which is preliminary data.</text>
</comment>
<organism evidence="7 8">
    <name type="scientific">Aquimarina atlantica</name>
    <dbReference type="NCBI Taxonomy" id="1317122"/>
    <lineage>
        <taxon>Bacteria</taxon>
        <taxon>Pseudomonadati</taxon>
        <taxon>Bacteroidota</taxon>
        <taxon>Flavobacteriia</taxon>
        <taxon>Flavobacteriales</taxon>
        <taxon>Flavobacteriaceae</taxon>
        <taxon>Aquimarina</taxon>
    </lineage>
</organism>
<evidence type="ECO:0000256" key="2">
    <source>
        <dbReference type="ARBA" id="ARBA00022679"/>
    </source>
</evidence>
<proteinExistence type="inferred from homology"/>
<dbReference type="Proteomes" id="UP000023541">
    <property type="component" value="Unassembled WGS sequence"/>
</dbReference>
<evidence type="ECO:0000259" key="6">
    <source>
        <dbReference type="Pfam" id="PF13657"/>
    </source>
</evidence>
<keyword evidence="8" id="KW-1185">Reference proteome</keyword>
<dbReference type="RefSeq" id="WP_034238484.1">
    <property type="nucleotide sequence ID" value="NZ_AQRA01000001.1"/>
</dbReference>
<dbReference type="PANTHER" id="PTHR37419:SF8">
    <property type="entry name" value="TOXIN YJJJ"/>
    <property type="match status" value="1"/>
</dbReference>
<accession>A0A023C1H8</accession>
<keyword evidence="4" id="KW-0175">Coiled coil</keyword>
<dbReference type="InterPro" id="IPR012893">
    <property type="entry name" value="HipA-like_C"/>
</dbReference>
<dbReference type="InterPro" id="IPR052028">
    <property type="entry name" value="HipA_Ser/Thr_kinase"/>
</dbReference>
<protein>
    <submittedName>
        <fullName evidence="7">Toxin HipA</fullName>
    </submittedName>
</protein>
<dbReference type="Gene3D" id="1.10.1070.20">
    <property type="match status" value="1"/>
</dbReference>
<keyword evidence="2" id="KW-0808">Transferase</keyword>
<evidence type="ECO:0000313" key="8">
    <source>
        <dbReference type="Proteomes" id="UP000023541"/>
    </source>
</evidence>
<feature type="domain" description="HipA N-terminal subdomain 1" evidence="6">
    <location>
        <begin position="6"/>
        <end position="119"/>
    </location>
</feature>
<dbReference type="Pfam" id="PF07804">
    <property type="entry name" value="HipA_C"/>
    <property type="match status" value="1"/>
</dbReference>
<dbReference type="PANTHER" id="PTHR37419">
    <property type="entry name" value="SERINE/THREONINE-PROTEIN KINASE TOXIN HIPA"/>
    <property type="match status" value="1"/>
</dbReference>
<name>A0A023C1H8_9FLAO</name>
<feature type="coiled-coil region" evidence="4">
    <location>
        <begin position="135"/>
        <end position="162"/>
    </location>
</feature>
<dbReference type="GO" id="GO:0005829">
    <property type="term" value="C:cytosol"/>
    <property type="evidence" value="ECO:0007669"/>
    <property type="project" value="TreeGrafter"/>
</dbReference>